<protein>
    <recommendedName>
        <fullName evidence="3">Solute-binding protein family 3/N-terminal domain-containing protein</fullName>
    </recommendedName>
</protein>
<evidence type="ECO:0000313" key="1">
    <source>
        <dbReference type="EMBL" id="ABE53413.1"/>
    </source>
</evidence>
<sequence length="347" mass="39475">MDINNLMQLVSHTQASSSPRKSRGYLCLPSWLWLTLLSSFSLTETKASTITSVEQSAKAAPQELIEGGHEHQHIPLASQRIRLPPPPLNMASSYDYFYDLLELILIKTQAEYGPVILETLPSALSQSRGLSSLNSGLIDIIWAGTNIEREQRYTPIRIPLVGGLLGMRVPVIKRVRLAEFQAIRMPEQLKKLTACQGSQWPDSDILEANGYKVERIIMFELMYTMLNHDRCDYFPRGINEVFSELDGPERDELMAFEGILLRYSMPMYFFVSQENVQLEQRLTSGLEAMVASGELKKYILSHKVTQGIFPLSRYHNSRIFELVNPSLPASLVDRPELWIKLKKTSKQ</sequence>
<dbReference type="AlphaFoldDB" id="Q12T13"/>
<reference evidence="1 2" key="1">
    <citation type="submission" date="2006-03" db="EMBL/GenBank/DDBJ databases">
        <title>Complete sequence of Shewanella denitrificans OS217.</title>
        <authorList>
            <consortium name="US DOE Joint Genome Institute"/>
            <person name="Copeland A."/>
            <person name="Lucas S."/>
            <person name="Lapidus A."/>
            <person name="Barry K."/>
            <person name="Detter J.C."/>
            <person name="Glavina del Rio T."/>
            <person name="Hammon N."/>
            <person name="Israni S."/>
            <person name="Dalin E."/>
            <person name="Tice H."/>
            <person name="Pitluck S."/>
            <person name="Brettin T."/>
            <person name="Bruce D."/>
            <person name="Han C."/>
            <person name="Tapia R."/>
            <person name="Gilna P."/>
            <person name="Kiss H."/>
            <person name="Schmutz J."/>
            <person name="Larimer F."/>
            <person name="Land M."/>
            <person name="Hauser L."/>
            <person name="Kyrpides N."/>
            <person name="Lykidis A."/>
            <person name="Richardson P."/>
        </authorList>
    </citation>
    <scope>NUCLEOTIDE SEQUENCE [LARGE SCALE GENOMIC DNA]</scope>
    <source>
        <strain evidence="2">OS217 / ATCC BAA-1090 / DSM 15013</strain>
    </source>
</reference>
<dbReference type="Proteomes" id="UP000001982">
    <property type="component" value="Chromosome"/>
</dbReference>
<evidence type="ECO:0000313" key="2">
    <source>
        <dbReference type="Proteomes" id="UP000001982"/>
    </source>
</evidence>
<accession>Q12T13</accession>
<gene>
    <name evidence="1" type="ordered locus">Sden_0116</name>
</gene>
<dbReference type="HOGENOM" id="CLU_066015_0_0_6"/>
<proteinExistence type="predicted"/>
<dbReference type="SUPFAM" id="SSF53850">
    <property type="entry name" value="Periplasmic binding protein-like II"/>
    <property type="match status" value="1"/>
</dbReference>
<keyword evidence="2" id="KW-1185">Reference proteome</keyword>
<dbReference type="KEGG" id="sdn:Sden_0116"/>
<organism evidence="1 2">
    <name type="scientific">Shewanella denitrificans (strain OS217 / ATCC BAA-1090 / DSM 15013)</name>
    <dbReference type="NCBI Taxonomy" id="318161"/>
    <lineage>
        <taxon>Bacteria</taxon>
        <taxon>Pseudomonadati</taxon>
        <taxon>Pseudomonadota</taxon>
        <taxon>Gammaproteobacteria</taxon>
        <taxon>Alteromonadales</taxon>
        <taxon>Shewanellaceae</taxon>
        <taxon>Shewanella</taxon>
    </lineage>
</organism>
<dbReference type="STRING" id="318161.Sden_0116"/>
<name>Q12T13_SHEDO</name>
<dbReference type="eggNOG" id="COG0834">
    <property type="taxonomic scope" value="Bacteria"/>
</dbReference>
<evidence type="ECO:0008006" key="3">
    <source>
        <dbReference type="Google" id="ProtNLM"/>
    </source>
</evidence>
<dbReference type="EMBL" id="CP000302">
    <property type="protein sequence ID" value="ABE53413.1"/>
    <property type="molecule type" value="Genomic_DNA"/>
</dbReference>